<dbReference type="CDD" id="cd07813">
    <property type="entry name" value="COQ10p_like"/>
    <property type="match status" value="1"/>
</dbReference>
<dbReference type="InterPro" id="IPR005031">
    <property type="entry name" value="COQ10_START"/>
</dbReference>
<evidence type="ECO:0000313" key="5">
    <source>
        <dbReference type="Proteomes" id="UP000035760"/>
    </source>
</evidence>
<name>W6M7Z8_9GAMM</name>
<evidence type="ECO:0000256" key="2">
    <source>
        <dbReference type="ARBA" id="ARBA00022649"/>
    </source>
</evidence>
<evidence type="ECO:0000313" key="4">
    <source>
        <dbReference type="EMBL" id="CDI03742.1"/>
    </source>
</evidence>
<keyword evidence="5" id="KW-1185">Reference proteome</keyword>
<dbReference type="RefSeq" id="WP_048674715.1">
    <property type="nucleotide sequence ID" value="NZ_CBTJ020000071.1"/>
</dbReference>
<gene>
    <name evidence="4" type="primary">yfjG</name>
    <name evidence="4" type="ORF">BN873_610139</name>
</gene>
<keyword evidence="2" id="KW-1277">Toxin-antitoxin system</keyword>
<dbReference type="GO" id="GO:0045333">
    <property type="term" value="P:cellular respiration"/>
    <property type="evidence" value="ECO:0007669"/>
    <property type="project" value="InterPro"/>
</dbReference>
<organism evidence="4 5">
    <name type="scientific">Candidatus Competibacter denitrificans Run_A_D11</name>
    <dbReference type="NCBI Taxonomy" id="1400863"/>
    <lineage>
        <taxon>Bacteria</taxon>
        <taxon>Pseudomonadati</taxon>
        <taxon>Pseudomonadota</taxon>
        <taxon>Gammaproteobacteria</taxon>
        <taxon>Candidatus Competibacteraceae</taxon>
        <taxon>Candidatus Competibacter</taxon>
    </lineage>
</organism>
<evidence type="ECO:0000259" key="3">
    <source>
        <dbReference type="Pfam" id="PF03364"/>
    </source>
</evidence>
<protein>
    <recommendedName>
        <fullName evidence="3">Coenzyme Q-binding protein COQ10 START domain-containing protein</fullName>
    </recommendedName>
</protein>
<dbReference type="Gene3D" id="3.30.530.20">
    <property type="match status" value="1"/>
</dbReference>
<feature type="domain" description="Coenzyme Q-binding protein COQ10 START" evidence="3">
    <location>
        <begin position="12"/>
        <end position="135"/>
    </location>
</feature>
<dbReference type="OrthoDB" id="9804759at2"/>
<comment type="caution">
    <text evidence="4">The sequence shown here is derived from an EMBL/GenBank/DDBJ whole genome shotgun (WGS) entry which is preliminary data.</text>
</comment>
<evidence type="ECO:0000256" key="1">
    <source>
        <dbReference type="ARBA" id="ARBA00008918"/>
    </source>
</evidence>
<comment type="similarity">
    <text evidence="1">Belongs to the ribosome association toxin RatA family.</text>
</comment>
<accession>W6M7Z8</accession>
<dbReference type="Proteomes" id="UP000035760">
    <property type="component" value="Unassembled WGS sequence"/>
</dbReference>
<dbReference type="EMBL" id="CBTJ020000071">
    <property type="protein sequence ID" value="CDI03742.1"/>
    <property type="molecule type" value="Genomic_DNA"/>
</dbReference>
<reference evidence="4" key="2">
    <citation type="submission" date="2014-03" db="EMBL/GenBank/DDBJ databases">
        <title>Candidatus Competibacter-lineage genomes retrieved from metagenomes reveal functional metabolic diversity.</title>
        <authorList>
            <person name="McIlroy S.J."/>
            <person name="Albertsen M."/>
            <person name="Andresen E.K."/>
            <person name="Saunders A.M."/>
            <person name="Kristiansen R."/>
            <person name="Stokholm-Bjerregaard M."/>
            <person name="Nielsen K.L."/>
            <person name="Nielsen P.H."/>
        </authorList>
    </citation>
    <scope>NUCLEOTIDE SEQUENCE</scope>
    <source>
        <strain evidence="4">Run_A_D11</strain>
    </source>
</reference>
<reference evidence="4" key="1">
    <citation type="submission" date="2013-07" db="EMBL/GenBank/DDBJ databases">
        <authorList>
            <person name="McIlroy S."/>
        </authorList>
    </citation>
    <scope>NUCLEOTIDE SEQUENCE [LARGE SCALE GENOMIC DNA]</scope>
    <source>
        <strain evidence="4">Run_A_D11</strain>
    </source>
</reference>
<dbReference type="STRING" id="1400863.BN873_610139"/>
<dbReference type="InterPro" id="IPR044996">
    <property type="entry name" value="COQ10-like"/>
</dbReference>
<dbReference type="AlphaFoldDB" id="W6M7Z8"/>
<dbReference type="GO" id="GO:0048039">
    <property type="term" value="F:ubiquinone binding"/>
    <property type="evidence" value="ECO:0007669"/>
    <property type="project" value="InterPro"/>
</dbReference>
<dbReference type="SUPFAM" id="SSF55961">
    <property type="entry name" value="Bet v1-like"/>
    <property type="match status" value="1"/>
</dbReference>
<proteinExistence type="inferred from homology"/>
<dbReference type="Pfam" id="PF03364">
    <property type="entry name" value="Polyketide_cyc"/>
    <property type="match status" value="1"/>
</dbReference>
<dbReference type="PANTHER" id="PTHR12901">
    <property type="entry name" value="SPERM PROTEIN HOMOLOG"/>
    <property type="match status" value="1"/>
</dbReference>
<dbReference type="InterPro" id="IPR023393">
    <property type="entry name" value="START-like_dom_sf"/>
</dbReference>
<dbReference type="PANTHER" id="PTHR12901:SF10">
    <property type="entry name" value="COENZYME Q-BINDING PROTEIN COQ10, MITOCHONDRIAL"/>
    <property type="match status" value="1"/>
</dbReference>
<sequence length="147" mass="16800">MANVKKSALVLYSAADMYALVADIEAYPQFLPWCRSTSILSRGEDEVRATIEMVKGGVHKSFTTCNRMQKHKMIDIRLLEGPFKHLEGYWRFEPLRADASKVSLDMEFEFANPLVRMAIEPIFKQIANSLVDAFCKRAMDLYGTRSL</sequence>